<dbReference type="AlphaFoldDB" id="A0A5B7GN17"/>
<dbReference type="Proteomes" id="UP000324222">
    <property type="component" value="Unassembled WGS sequence"/>
</dbReference>
<sequence>MKLSTPANLLIHRQFETYLKFSGTLNDKIRPPWLPAFMHHIHLPSIHSTFHSTDILNGGGPRQESSGTPRRTLKLASVLTRRRFRATPCRLAITYPHPQSSSIATTRAYSDELRTSWMTLWR</sequence>
<organism evidence="1 2">
    <name type="scientific">Portunus trituberculatus</name>
    <name type="common">Swimming crab</name>
    <name type="synonym">Neptunus trituberculatus</name>
    <dbReference type="NCBI Taxonomy" id="210409"/>
    <lineage>
        <taxon>Eukaryota</taxon>
        <taxon>Metazoa</taxon>
        <taxon>Ecdysozoa</taxon>
        <taxon>Arthropoda</taxon>
        <taxon>Crustacea</taxon>
        <taxon>Multicrustacea</taxon>
        <taxon>Malacostraca</taxon>
        <taxon>Eumalacostraca</taxon>
        <taxon>Eucarida</taxon>
        <taxon>Decapoda</taxon>
        <taxon>Pleocyemata</taxon>
        <taxon>Brachyura</taxon>
        <taxon>Eubrachyura</taxon>
        <taxon>Portunoidea</taxon>
        <taxon>Portunidae</taxon>
        <taxon>Portuninae</taxon>
        <taxon>Portunus</taxon>
    </lineage>
</organism>
<accession>A0A5B7GN17</accession>
<keyword evidence="2" id="KW-1185">Reference proteome</keyword>
<protein>
    <submittedName>
        <fullName evidence="1">Uncharacterized protein</fullName>
    </submittedName>
</protein>
<dbReference type="EMBL" id="VSRR010017326">
    <property type="protein sequence ID" value="MPC60242.1"/>
    <property type="molecule type" value="Genomic_DNA"/>
</dbReference>
<evidence type="ECO:0000313" key="2">
    <source>
        <dbReference type="Proteomes" id="UP000324222"/>
    </source>
</evidence>
<evidence type="ECO:0000313" key="1">
    <source>
        <dbReference type="EMBL" id="MPC60242.1"/>
    </source>
</evidence>
<comment type="caution">
    <text evidence="1">The sequence shown here is derived from an EMBL/GenBank/DDBJ whole genome shotgun (WGS) entry which is preliminary data.</text>
</comment>
<gene>
    <name evidence="1" type="ORF">E2C01_054281</name>
</gene>
<proteinExistence type="predicted"/>
<reference evidence="1 2" key="1">
    <citation type="submission" date="2019-05" db="EMBL/GenBank/DDBJ databases">
        <title>Another draft genome of Portunus trituberculatus and its Hox gene families provides insights of decapod evolution.</title>
        <authorList>
            <person name="Jeong J.-H."/>
            <person name="Song I."/>
            <person name="Kim S."/>
            <person name="Choi T."/>
            <person name="Kim D."/>
            <person name="Ryu S."/>
            <person name="Kim W."/>
        </authorList>
    </citation>
    <scope>NUCLEOTIDE SEQUENCE [LARGE SCALE GENOMIC DNA]</scope>
    <source>
        <tissue evidence="1">Muscle</tissue>
    </source>
</reference>
<name>A0A5B7GN17_PORTR</name>